<dbReference type="InterPro" id="IPR023562">
    <property type="entry name" value="ClpP/TepA"/>
</dbReference>
<reference evidence="1 2" key="1">
    <citation type="submission" date="2024-07" db="EMBL/GenBank/DDBJ databases">
        <title>Genomic Encyclopedia of Type Strains, Phase V (KMG-V): Genome sequencing to study the core and pangenomes of soil and plant-associated prokaryotes.</title>
        <authorList>
            <person name="Whitman W."/>
        </authorList>
    </citation>
    <scope>NUCLEOTIDE SEQUENCE [LARGE SCALE GENOMIC DNA]</scope>
    <source>
        <strain evidence="1 2">USDA 415</strain>
    </source>
</reference>
<organism evidence="1 2">
    <name type="scientific">Bradyrhizobium elkanii</name>
    <dbReference type="NCBI Taxonomy" id="29448"/>
    <lineage>
        <taxon>Bacteria</taxon>
        <taxon>Pseudomonadati</taxon>
        <taxon>Pseudomonadota</taxon>
        <taxon>Alphaproteobacteria</taxon>
        <taxon>Hyphomicrobiales</taxon>
        <taxon>Nitrobacteraceae</taxon>
        <taxon>Bradyrhizobium</taxon>
    </lineage>
</organism>
<comment type="caution">
    <text evidence="1">The sequence shown here is derived from an EMBL/GenBank/DDBJ whole genome shotgun (WGS) entry which is preliminary data.</text>
</comment>
<dbReference type="SUPFAM" id="SSF52096">
    <property type="entry name" value="ClpP/crotonase"/>
    <property type="match status" value="1"/>
</dbReference>
<dbReference type="EMBL" id="JBGBZA010000002">
    <property type="protein sequence ID" value="MEY9317196.1"/>
    <property type="molecule type" value="Genomic_DNA"/>
</dbReference>
<proteinExistence type="predicted"/>
<dbReference type="RefSeq" id="WP_245467125.1">
    <property type="nucleotide sequence ID" value="NZ_CP126026.1"/>
</dbReference>
<dbReference type="GO" id="GO:0008233">
    <property type="term" value="F:peptidase activity"/>
    <property type="evidence" value="ECO:0007669"/>
    <property type="project" value="UniProtKB-KW"/>
</dbReference>
<keyword evidence="2" id="KW-1185">Reference proteome</keyword>
<dbReference type="Pfam" id="PF00574">
    <property type="entry name" value="CLP_protease"/>
    <property type="match status" value="1"/>
</dbReference>
<dbReference type="Gene3D" id="3.90.226.10">
    <property type="entry name" value="2-enoyl-CoA Hydratase, Chain A, domain 1"/>
    <property type="match status" value="1"/>
</dbReference>
<gene>
    <name evidence="1" type="ORF">ABIF29_003995</name>
</gene>
<evidence type="ECO:0000313" key="2">
    <source>
        <dbReference type="Proteomes" id="UP001565471"/>
    </source>
</evidence>
<protein>
    <submittedName>
        <fullName evidence="1">ATP-dependent protease ClpP protease subunit</fullName>
    </submittedName>
</protein>
<evidence type="ECO:0000313" key="1">
    <source>
        <dbReference type="EMBL" id="MEY9317196.1"/>
    </source>
</evidence>
<dbReference type="Proteomes" id="UP001565471">
    <property type="component" value="Unassembled WGS sequence"/>
</dbReference>
<sequence>MSFVPEIYCIHAEPRIEAAVLPECPNPAVRPEGPGPRLRLEFYSSVPRGVDVAEGRAPKRDTCRYLQAIRGAGDRSINAEIDCAGGEAGSASMIAMALLQHPWRVTARITGRCSSAANFLALAADFRTIVPGGTVLIHRSARYCTPAQFEAMRLLSEEAKQAIDTSLAAIDDLTAAMLVSRLGITEQRAREWMVEGRSWTATEALERGFVHTIEDCAQVAQ</sequence>
<name>A0ABV4F1M3_BRAEL</name>
<dbReference type="InterPro" id="IPR029045">
    <property type="entry name" value="ClpP/crotonase-like_dom_sf"/>
</dbReference>
<dbReference type="GO" id="GO:0006508">
    <property type="term" value="P:proteolysis"/>
    <property type="evidence" value="ECO:0007669"/>
    <property type="project" value="UniProtKB-KW"/>
</dbReference>
<keyword evidence="1" id="KW-0378">Hydrolase</keyword>
<accession>A0ABV4F1M3</accession>
<keyword evidence="1" id="KW-0645">Protease</keyword>